<accession>A0A1E3GUK7</accession>
<keyword evidence="2" id="KW-1185">Reference proteome</keyword>
<evidence type="ECO:0000313" key="1">
    <source>
        <dbReference type="EMBL" id="ODN67752.1"/>
    </source>
</evidence>
<dbReference type="PATRIC" id="fig|291169.3.peg.590"/>
<organism evidence="1 2">
    <name type="scientific">Methylophaga muralis</name>
    <dbReference type="NCBI Taxonomy" id="291169"/>
    <lineage>
        <taxon>Bacteria</taxon>
        <taxon>Pseudomonadati</taxon>
        <taxon>Pseudomonadota</taxon>
        <taxon>Gammaproteobacteria</taxon>
        <taxon>Thiotrichales</taxon>
        <taxon>Piscirickettsiaceae</taxon>
        <taxon>Methylophaga</taxon>
    </lineage>
</organism>
<evidence type="ECO:0000313" key="2">
    <source>
        <dbReference type="Proteomes" id="UP000094379"/>
    </source>
</evidence>
<reference evidence="1 2" key="1">
    <citation type="submission" date="2016-07" db="EMBL/GenBank/DDBJ databases">
        <title>Draft Genome Sequence of Methylophaga muralis Bur 1.</title>
        <authorList>
            <person name="Vasilenko O.V."/>
            <person name="Doronina N.V."/>
            <person name="Shmareva M.N."/>
            <person name="Tarlachkov S.V."/>
            <person name="Mustakhimov I."/>
            <person name="Trotsenko Y.A."/>
        </authorList>
    </citation>
    <scope>NUCLEOTIDE SEQUENCE [LARGE SCALE GENOMIC DNA]</scope>
    <source>
        <strain evidence="1 2">Bur 1</strain>
    </source>
</reference>
<dbReference type="EMBL" id="MCRI01000003">
    <property type="protein sequence ID" value="ODN67752.1"/>
    <property type="molecule type" value="Genomic_DNA"/>
</dbReference>
<dbReference type="RefSeq" id="WP_069295136.1">
    <property type="nucleotide sequence ID" value="NZ_MCRI01000003.1"/>
</dbReference>
<dbReference type="Proteomes" id="UP000094379">
    <property type="component" value="Unassembled WGS sequence"/>
</dbReference>
<sequence>MSHILLDKTHPPIIQAAINLGDWLFSLENLTDEDKAAIKSVQDALKKLPEIDDDILAMYGFSIERGDADNGLVRGWDISLEYSANDPEQQGGLEIFSSYIPLPETTDPAVLAEKKQREVYFHWPIGDICSFIKAEQAQQWIDDVSQPLQFIEAGDRLRIEIVYQQFYVEHEYPLS</sequence>
<gene>
    <name evidence="1" type="ORF">A9E74_00588</name>
</gene>
<proteinExistence type="predicted"/>
<name>A0A1E3GUK7_9GAMM</name>
<comment type="caution">
    <text evidence="1">The sequence shown here is derived from an EMBL/GenBank/DDBJ whole genome shotgun (WGS) entry which is preliminary data.</text>
</comment>
<protein>
    <submittedName>
        <fullName evidence="1">Uncharacterized protein</fullName>
    </submittedName>
</protein>
<dbReference type="AlphaFoldDB" id="A0A1E3GUK7"/>